<evidence type="ECO:0000259" key="2">
    <source>
        <dbReference type="Pfam" id="PF00226"/>
    </source>
</evidence>
<dbReference type="CDD" id="cd06257">
    <property type="entry name" value="DnaJ"/>
    <property type="match status" value="1"/>
</dbReference>
<protein>
    <recommendedName>
        <fullName evidence="2">J domain-containing protein</fullName>
    </recommendedName>
</protein>
<feature type="domain" description="J" evidence="2">
    <location>
        <begin position="53"/>
        <end position="79"/>
    </location>
</feature>
<dbReference type="PANTHER" id="PTHR43096">
    <property type="entry name" value="DNAJ HOMOLOG 1, MITOCHONDRIAL-RELATED"/>
    <property type="match status" value="1"/>
</dbReference>
<feature type="region of interest" description="Disordered" evidence="1">
    <location>
        <begin position="1"/>
        <end position="21"/>
    </location>
</feature>
<evidence type="ECO:0000313" key="3">
    <source>
        <dbReference type="EMBL" id="KAK4350234.1"/>
    </source>
</evidence>
<dbReference type="InterPro" id="IPR001623">
    <property type="entry name" value="DnaJ_domain"/>
</dbReference>
<keyword evidence="4" id="KW-1185">Reference proteome</keyword>
<proteinExistence type="predicted"/>
<gene>
    <name evidence="3" type="ORF">RND71_029547</name>
</gene>
<sequence length="109" mass="11892">MASTASLSLSFTSSDRSHSPFFSNKFTSLPFSKYNKKISARRFGRLVVTAAADYYSTLGVPKSANSKEIKAAYRRLARQTSITNSISAGYTNTSKVSMCPSRVAITCSR</sequence>
<dbReference type="PANTHER" id="PTHR43096:SF22">
    <property type="entry name" value="MOLECULAR CHAPERONE HSP40_DNAJ FAMILY PROTEIN"/>
    <property type="match status" value="1"/>
</dbReference>
<dbReference type="GO" id="GO:0042026">
    <property type="term" value="P:protein refolding"/>
    <property type="evidence" value="ECO:0007669"/>
    <property type="project" value="TreeGrafter"/>
</dbReference>
<dbReference type="GO" id="GO:0009535">
    <property type="term" value="C:chloroplast thylakoid membrane"/>
    <property type="evidence" value="ECO:0007669"/>
    <property type="project" value="TreeGrafter"/>
</dbReference>
<evidence type="ECO:0000256" key="1">
    <source>
        <dbReference type="SAM" id="MobiDB-lite"/>
    </source>
</evidence>
<dbReference type="GO" id="GO:0051082">
    <property type="term" value="F:unfolded protein binding"/>
    <property type="evidence" value="ECO:0007669"/>
    <property type="project" value="TreeGrafter"/>
</dbReference>
<dbReference type="SUPFAM" id="SSF46565">
    <property type="entry name" value="Chaperone J-domain"/>
    <property type="match status" value="1"/>
</dbReference>
<comment type="caution">
    <text evidence="3">The sequence shown here is derived from an EMBL/GenBank/DDBJ whole genome shotgun (WGS) entry which is preliminary data.</text>
</comment>
<dbReference type="Proteomes" id="UP001291623">
    <property type="component" value="Unassembled WGS sequence"/>
</dbReference>
<reference evidence="3" key="1">
    <citation type="submission" date="2023-12" db="EMBL/GenBank/DDBJ databases">
        <title>Genome assembly of Anisodus tanguticus.</title>
        <authorList>
            <person name="Wang Y.-J."/>
        </authorList>
    </citation>
    <scope>NUCLEOTIDE SEQUENCE</scope>
    <source>
        <strain evidence="3">KB-2021</strain>
        <tissue evidence="3">Leaf</tissue>
    </source>
</reference>
<organism evidence="3 4">
    <name type="scientific">Anisodus tanguticus</name>
    <dbReference type="NCBI Taxonomy" id="243964"/>
    <lineage>
        <taxon>Eukaryota</taxon>
        <taxon>Viridiplantae</taxon>
        <taxon>Streptophyta</taxon>
        <taxon>Embryophyta</taxon>
        <taxon>Tracheophyta</taxon>
        <taxon>Spermatophyta</taxon>
        <taxon>Magnoliopsida</taxon>
        <taxon>eudicotyledons</taxon>
        <taxon>Gunneridae</taxon>
        <taxon>Pentapetalae</taxon>
        <taxon>asterids</taxon>
        <taxon>lamiids</taxon>
        <taxon>Solanales</taxon>
        <taxon>Solanaceae</taxon>
        <taxon>Solanoideae</taxon>
        <taxon>Hyoscyameae</taxon>
        <taxon>Anisodus</taxon>
    </lineage>
</organism>
<name>A0AAE1RDJ3_9SOLA</name>
<feature type="compositionally biased region" description="Low complexity" evidence="1">
    <location>
        <begin position="1"/>
        <end position="14"/>
    </location>
</feature>
<evidence type="ECO:0000313" key="4">
    <source>
        <dbReference type="Proteomes" id="UP001291623"/>
    </source>
</evidence>
<dbReference type="EMBL" id="JAVYJV010000016">
    <property type="protein sequence ID" value="KAK4350234.1"/>
    <property type="molecule type" value="Genomic_DNA"/>
</dbReference>
<dbReference type="InterPro" id="IPR036869">
    <property type="entry name" value="J_dom_sf"/>
</dbReference>
<dbReference type="AlphaFoldDB" id="A0AAE1RDJ3"/>
<accession>A0AAE1RDJ3</accession>
<dbReference type="Pfam" id="PF00226">
    <property type="entry name" value="DnaJ"/>
    <property type="match status" value="1"/>
</dbReference>
<dbReference type="Gene3D" id="1.10.287.110">
    <property type="entry name" value="DnaJ domain"/>
    <property type="match status" value="1"/>
</dbReference>